<reference evidence="4 5" key="1">
    <citation type="submission" date="2018-12" db="EMBL/GenBank/DDBJ databases">
        <authorList>
            <person name="Li F."/>
        </authorList>
    </citation>
    <scope>NUCLEOTIDE SEQUENCE [LARGE SCALE GENOMIC DNA]</scope>
    <source>
        <strain evidence="4 5">11W25H-1</strain>
    </source>
</reference>
<keyword evidence="2" id="KW-1133">Transmembrane helix</keyword>
<feature type="transmembrane region" description="Helical" evidence="2">
    <location>
        <begin position="334"/>
        <end position="357"/>
    </location>
</feature>
<dbReference type="InterPro" id="IPR050879">
    <property type="entry name" value="Acyltransferase_3"/>
</dbReference>
<evidence type="ECO:0000259" key="3">
    <source>
        <dbReference type="Pfam" id="PF01757"/>
    </source>
</evidence>
<evidence type="ECO:0000256" key="1">
    <source>
        <dbReference type="SAM" id="MobiDB-lite"/>
    </source>
</evidence>
<feature type="transmembrane region" description="Helical" evidence="2">
    <location>
        <begin position="99"/>
        <end position="117"/>
    </location>
</feature>
<keyword evidence="2" id="KW-0812">Transmembrane</keyword>
<dbReference type="InterPro" id="IPR002656">
    <property type="entry name" value="Acyl_transf_3_dom"/>
</dbReference>
<feature type="region of interest" description="Disordered" evidence="1">
    <location>
        <begin position="388"/>
        <end position="441"/>
    </location>
</feature>
<dbReference type="PANTHER" id="PTHR23028">
    <property type="entry name" value="ACETYLTRANSFERASE"/>
    <property type="match status" value="1"/>
</dbReference>
<evidence type="ECO:0000256" key="2">
    <source>
        <dbReference type="SAM" id="Phobius"/>
    </source>
</evidence>
<protein>
    <submittedName>
        <fullName evidence="4">Acyltransferase</fullName>
    </submittedName>
</protein>
<dbReference type="EMBL" id="RZNB01000001">
    <property type="protein sequence ID" value="RWZ52411.1"/>
    <property type="molecule type" value="Genomic_DNA"/>
</dbReference>
<proteinExistence type="predicted"/>
<keyword evidence="4" id="KW-0808">Transferase</keyword>
<feature type="transmembrane region" description="Helical" evidence="2">
    <location>
        <begin position="242"/>
        <end position="262"/>
    </location>
</feature>
<dbReference type="Pfam" id="PF01757">
    <property type="entry name" value="Acyl_transf_3"/>
    <property type="match status" value="1"/>
</dbReference>
<feature type="domain" description="Acyltransferase 3" evidence="3">
    <location>
        <begin position="13"/>
        <end position="350"/>
    </location>
</feature>
<feature type="transmembrane region" description="Helical" evidence="2">
    <location>
        <begin position="58"/>
        <end position="79"/>
    </location>
</feature>
<feature type="transmembrane region" description="Helical" evidence="2">
    <location>
        <begin position="308"/>
        <end position="328"/>
    </location>
</feature>
<feature type="transmembrane region" description="Helical" evidence="2">
    <location>
        <begin position="274"/>
        <end position="296"/>
    </location>
</feature>
<sequence>MREGTTTSTRLRALDGVRGVAAVVVVIYHVSLIARPFATGGGRAEAVWTGVTESPLKLLFAGTEAVLVFFVLSGLVVVLPLLRRSTSWAAFFASRLVRLYVPVWGALLLAVALIAVVPRREGAVSSGEWIDEANASSVSVGSFLHEASLAPASYDIVNTLWSLRWELVFTALLPVAIGVALLVRRSLVALVGTGLAAAATTVAGRVLGVDALVYLPVFLLGTLVAVRLDDLLAWARLRPRPLLWSVVGSSSALLLIASWLARPFAPPRTIVSEVLWGFAGLGALGLVIVAVCSPALDRLLSTRIPQWAGRVSFSLYLVHVPVLATIAYAVGDRWWWVVGLVGVPLSFVIAEVFFRLVERPSHVLARRTGRLVGRGVAAARERFARPAIRTSSESRGEPDCVSAAEPLAGREPTLASPRRGRTVAPIARRSAASPRSARRGD</sequence>
<dbReference type="RefSeq" id="WP_128493254.1">
    <property type="nucleotide sequence ID" value="NZ_RZNB01000001.1"/>
</dbReference>
<evidence type="ECO:0000313" key="5">
    <source>
        <dbReference type="Proteomes" id="UP000288547"/>
    </source>
</evidence>
<feature type="transmembrane region" description="Helical" evidence="2">
    <location>
        <begin position="20"/>
        <end position="38"/>
    </location>
</feature>
<dbReference type="Proteomes" id="UP000288547">
    <property type="component" value="Unassembled WGS sequence"/>
</dbReference>
<comment type="caution">
    <text evidence="4">The sequence shown here is derived from an EMBL/GenBank/DDBJ whole genome shotgun (WGS) entry which is preliminary data.</text>
</comment>
<gene>
    <name evidence="4" type="ORF">ELQ90_00125</name>
</gene>
<accession>A0A3S4DND9</accession>
<dbReference type="GO" id="GO:0016747">
    <property type="term" value="F:acyltransferase activity, transferring groups other than amino-acyl groups"/>
    <property type="evidence" value="ECO:0007669"/>
    <property type="project" value="InterPro"/>
</dbReference>
<keyword evidence="2" id="KW-0472">Membrane</keyword>
<feature type="transmembrane region" description="Helical" evidence="2">
    <location>
        <begin position="187"/>
        <end position="207"/>
    </location>
</feature>
<feature type="transmembrane region" description="Helical" evidence="2">
    <location>
        <begin position="163"/>
        <end position="182"/>
    </location>
</feature>
<evidence type="ECO:0000313" key="4">
    <source>
        <dbReference type="EMBL" id="RWZ52411.1"/>
    </source>
</evidence>
<organism evidence="4 5">
    <name type="scientific">Labedella phragmitis</name>
    <dbReference type="NCBI Taxonomy" id="2498849"/>
    <lineage>
        <taxon>Bacteria</taxon>
        <taxon>Bacillati</taxon>
        <taxon>Actinomycetota</taxon>
        <taxon>Actinomycetes</taxon>
        <taxon>Micrococcales</taxon>
        <taxon>Microbacteriaceae</taxon>
        <taxon>Labedella</taxon>
    </lineage>
</organism>
<dbReference type="OrthoDB" id="9796461at2"/>
<keyword evidence="4" id="KW-0012">Acyltransferase</keyword>
<name>A0A3S4DND9_9MICO</name>
<dbReference type="AlphaFoldDB" id="A0A3S4DND9"/>
<feature type="compositionally biased region" description="Low complexity" evidence="1">
    <location>
        <begin position="424"/>
        <end position="435"/>
    </location>
</feature>
<keyword evidence="5" id="KW-1185">Reference proteome</keyword>
<feature type="transmembrane region" description="Helical" evidence="2">
    <location>
        <begin position="213"/>
        <end position="235"/>
    </location>
</feature>